<dbReference type="Gramene" id="AET2Gv20795500.2">
    <property type="protein sequence ID" value="AET2Gv20795500.2"/>
    <property type="gene ID" value="AET2Gv20795500"/>
</dbReference>
<keyword evidence="2" id="KW-0677">Repeat</keyword>
<organism evidence="5 6">
    <name type="scientific">Aegilops tauschii subsp. strangulata</name>
    <name type="common">Goatgrass</name>
    <dbReference type="NCBI Taxonomy" id="200361"/>
    <lineage>
        <taxon>Eukaryota</taxon>
        <taxon>Viridiplantae</taxon>
        <taxon>Streptophyta</taxon>
        <taxon>Embryophyta</taxon>
        <taxon>Tracheophyta</taxon>
        <taxon>Spermatophyta</taxon>
        <taxon>Magnoliopsida</taxon>
        <taxon>Liliopsida</taxon>
        <taxon>Poales</taxon>
        <taxon>Poaceae</taxon>
        <taxon>BOP clade</taxon>
        <taxon>Pooideae</taxon>
        <taxon>Triticodae</taxon>
        <taxon>Triticeae</taxon>
        <taxon>Triticinae</taxon>
        <taxon>Aegilops</taxon>
    </lineage>
</organism>
<proteinExistence type="inferred from homology"/>
<dbReference type="PANTHER" id="PTHR47447">
    <property type="entry name" value="OS03G0856100 PROTEIN"/>
    <property type="match status" value="1"/>
</dbReference>
<reference evidence="5" key="4">
    <citation type="submission" date="2019-03" db="UniProtKB">
        <authorList>
            <consortium name="EnsemblPlants"/>
        </authorList>
    </citation>
    <scope>IDENTIFICATION</scope>
</reference>
<protein>
    <recommendedName>
        <fullName evidence="7">Pentacotripeptide-repeat region of PRORP domain-containing protein</fullName>
    </recommendedName>
</protein>
<dbReference type="EnsemblPlants" id="AET2Gv20795500.3">
    <property type="protein sequence ID" value="AET2Gv20795500.3"/>
    <property type="gene ID" value="AET2Gv20795500"/>
</dbReference>
<accession>A0A453CB72</accession>
<dbReference type="InterPro" id="IPR011990">
    <property type="entry name" value="TPR-like_helical_dom_sf"/>
</dbReference>
<name>A0A453CB72_AEGTS</name>
<dbReference type="STRING" id="200361.A0A453CB72"/>
<dbReference type="Gene3D" id="1.25.40.10">
    <property type="entry name" value="Tetratricopeptide repeat domain"/>
    <property type="match status" value="1"/>
</dbReference>
<keyword evidence="6" id="KW-1185">Reference proteome</keyword>
<dbReference type="AlphaFoldDB" id="A0A453CB72"/>
<reference evidence="5" key="3">
    <citation type="journal article" date="2017" name="Nature">
        <title>Genome sequence of the progenitor of the wheat D genome Aegilops tauschii.</title>
        <authorList>
            <person name="Luo M.C."/>
            <person name="Gu Y.Q."/>
            <person name="Puiu D."/>
            <person name="Wang H."/>
            <person name="Twardziok S.O."/>
            <person name="Deal K.R."/>
            <person name="Huo N."/>
            <person name="Zhu T."/>
            <person name="Wang L."/>
            <person name="Wang Y."/>
            <person name="McGuire P.E."/>
            <person name="Liu S."/>
            <person name="Long H."/>
            <person name="Ramasamy R.K."/>
            <person name="Rodriguez J.C."/>
            <person name="Van S.L."/>
            <person name="Yuan L."/>
            <person name="Wang Z."/>
            <person name="Xia Z."/>
            <person name="Xiao L."/>
            <person name="Anderson O.D."/>
            <person name="Ouyang S."/>
            <person name="Liang Y."/>
            <person name="Zimin A.V."/>
            <person name="Pertea G."/>
            <person name="Qi P."/>
            <person name="Bennetzen J.L."/>
            <person name="Dai X."/>
            <person name="Dawson M.W."/>
            <person name="Muller H.G."/>
            <person name="Kugler K."/>
            <person name="Rivarola-Duarte L."/>
            <person name="Spannagl M."/>
            <person name="Mayer K.F.X."/>
            <person name="Lu F.H."/>
            <person name="Bevan M.W."/>
            <person name="Leroy P."/>
            <person name="Li P."/>
            <person name="You F.M."/>
            <person name="Sun Q."/>
            <person name="Liu Z."/>
            <person name="Lyons E."/>
            <person name="Wicker T."/>
            <person name="Salzberg S.L."/>
            <person name="Devos K.M."/>
            <person name="Dvorak J."/>
        </authorList>
    </citation>
    <scope>NUCLEOTIDE SEQUENCE [LARGE SCALE GENOMIC DNA]</scope>
    <source>
        <strain evidence="5">cv. AL8/78</strain>
    </source>
</reference>
<dbReference type="Proteomes" id="UP000015105">
    <property type="component" value="Chromosome 2D"/>
</dbReference>
<sequence>MCICQRWEAGRAAEQTFDRMVASGVKPDRLAYLVMLNIITRFGETKKLMALYRTMMNDGYVPDDTLYQVMLAALAKGNEHEEIEGVMQDMVVVCQMDRQLVYSVLIKAGCIFQGAMLLKQACLQGHEPDSKSLLSTLDAYETMGKHAKGLSLLQCIREHVPSSHKLISECSIMLLCKNQKIAAALQEYSSMQTLVCGSFGQDCNLYECLITCLEEAEFLPEASQVFCA</sequence>
<feature type="repeat" description="PPR" evidence="4">
    <location>
        <begin position="28"/>
        <end position="62"/>
    </location>
</feature>
<dbReference type="PROSITE" id="PS51375">
    <property type="entry name" value="PPR"/>
    <property type="match status" value="1"/>
</dbReference>
<evidence type="ECO:0000313" key="6">
    <source>
        <dbReference type="Proteomes" id="UP000015105"/>
    </source>
</evidence>
<comment type="similarity">
    <text evidence="1">Belongs to the PPR family. P subfamily.</text>
</comment>
<evidence type="ECO:0000256" key="1">
    <source>
        <dbReference type="ARBA" id="ARBA00007626"/>
    </source>
</evidence>
<dbReference type="InterPro" id="IPR002885">
    <property type="entry name" value="PPR_rpt"/>
</dbReference>
<dbReference type="EnsemblPlants" id="AET2Gv20795500.1">
    <property type="protein sequence ID" value="AET2Gv20795500.1"/>
    <property type="gene ID" value="AET2Gv20795500"/>
</dbReference>
<reference evidence="5" key="5">
    <citation type="journal article" date="2021" name="G3 (Bethesda)">
        <title>Aegilops tauschii genome assembly Aet v5.0 features greater sequence contiguity and improved annotation.</title>
        <authorList>
            <person name="Wang L."/>
            <person name="Zhu T."/>
            <person name="Rodriguez J.C."/>
            <person name="Deal K.R."/>
            <person name="Dubcovsky J."/>
            <person name="McGuire P.E."/>
            <person name="Lux T."/>
            <person name="Spannagl M."/>
            <person name="Mayer K.F.X."/>
            <person name="Baldrich P."/>
            <person name="Meyers B.C."/>
            <person name="Huo N."/>
            <person name="Gu Y.Q."/>
            <person name="Zhou H."/>
            <person name="Devos K.M."/>
            <person name="Bennetzen J.L."/>
            <person name="Unver T."/>
            <person name="Budak H."/>
            <person name="Gulick P.J."/>
            <person name="Galiba G."/>
            <person name="Kalapos B."/>
            <person name="Nelson D.R."/>
            <person name="Li P."/>
            <person name="You F.M."/>
            <person name="Luo M.C."/>
            <person name="Dvorak J."/>
        </authorList>
    </citation>
    <scope>NUCLEOTIDE SEQUENCE [LARGE SCALE GENOMIC DNA]</scope>
    <source>
        <strain evidence="5">cv. AL8/78</strain>
    </source>
</reference>
<dbReference type="Gramene" id="AET2Gv20795500.3">
    <property type="protein sequence ID" value="AET2Gv20795500.3"/>
    <property type="gene ID" value="AET2Gv20795500"/>
</dbReference>
<evidence type="ECO:0000313" key="5">
    <source>
        <dbReference type="EnsemblPlants" id="AET2Gv20795500.2"/>
    </source>
</evidence>
<dbReference type="Gramene" id="AET2Gv20795500.1">
    <property type="protein sequence ID" value="AET2Gv20795500.1"/>
    <property type="gene ID" value="AET2Gv20795500"/>
</dbReference>
<evidence type="ECO:0000256" key="4">
    <source>
        <dbReference type="PROSITE-ProRule" id="PRU00708"/>
    </source>
</evidence>
<reference evidence="6" key="2">
    <citation type="journal article" date="2017" name="Nat. Plants">
        <title>The Aegilops tauschii genome reveals multiple impacts of transposons.</title>
        <authorList>
            <person name="Zhao G."/>
            <person name="Zou C."/>
            <person name="Li K."/>
            <person name="Wang K."/>
            <person name="Li T."/>
            <person name="Gao L."/>
            <person name="Zhang X."/>
            <person name="Wang H."/>
            <person name="Yang Z."/>
            <person name="Liu X."/>
            <person name="Jiang W."/>
            <person name="Mao L."/>
            <person name="Kong X."/>
            <person name="Jiao Y."/>
            <person name="Jia J."/>
        </authorList>
    </citation>
    <scope>NUCLEOTIDE SEQUENCE [LARGE SCALE GENOMIC DNA]</scope>
    <source>
        <strain evidence="6">cv. AL8/78</strain>
    </source>
</reference>
<keyword evidence="3" id="KW-0809">Transit peptide</keyword>
<dbReference type="EnsemblPlants" id="AET2Gv20795500.2">
    <property type="protein sequence ID" value="AET2Gv20795500.2"/>
    <property type="gene ID" value="AET2Gv20795500"/>
</dbReference>
<evidence type="ECO:0008006" key="7">
    <source>
        <dbReference type="Google" id="ProtNLM"/>
    </source>
</evidence>
<reference evidence="6" key="1">
    <citation type="journal article" date="2014" name="Science">
        <title>Ancient hybridizations among the ancestral genomes of bread wheat.</title>
        <authorList>
            <consortium name="International Wheat Genome Sequencing Consortium,"/>
            <person name="Marcussen T."/>
            <person name="Sandve S.R."/>
            <person name="Heier L."/>
            <person name="Spannagl M."/>
            <person name="Pfeifer M."/>
            <person name="Jakobsen K.S."/>
            <person name="Wulff B.B."/>
            <person name="Steuernagel B."/>
            <person name="Mayer K.F."/>
            <person name="Olsen O.A."/>
        </authorList>
    </citation>
    <scope>NUCLEOTIDE SEQUENCE [LARGE SCALE GENOMIC DNA]</scope>
    <source>
        <strain evidence="6">cv. AL8/78</strain>
    </source>
</reference>
<evidence type="ECO:0000256" key="3">
    <source>
        <dbReference type="ARBA" id="ARBA00022946"/>
    </source>
</evidence>
<dbReference type="PANTHER" id="PTHR47447:SF17">
    <property type="entry name" value="OS12G0638900 PROTEIN"/>
    <property type="match status" value="1"/>
</dbReference>
<evidence type="ECO:0000256" key="2">
    <source>
        <dbReference type="ARBA" id="ARBA00022737"/>
    </source>
</evidence>